<keyword evidence="1" id="KW-0862">Zinc</keyword>
<evidence type="ECO:0000256" key="2">
    <source>
        <dbReference type="ARBA" id="ARBA00022980"/>
    </source>
</evidence>
<proteinExistence type="predicted"/>
<dbReference type="GO" id="GO:0006412">
    <property type="term" value="P:translation"/>
    <property type="evidence" value="ECO:0007669"/>
    <property type="project" value="InterPro"/>
</dbReference>
<dbReference type="InterPro" id="IPR011332">
    <property type="entry name" value="Ribosomal_zn-bd"/>
</dbReference>
<dbReference type="AlphaFoldDB" id="A0A0F8UDB0"/>
<dbReference type="GO" id="GO:0005840">
    <property type="term" value="C:ribosome"/>
    <property type="evidence" value="ECO:0007669"/>
    <property type="project" value="UniProtKB-KW"/>
</dbReference>
<evidence type="ECO:0000256" key="3">
    <source>
        <dbReference type="ARBA" id="ARBA00023274"/>
    </source>
</evidence>
<feature type="non-terminal residue" evidence="6">
    <location>
        <position position="82"/>
    </location>
</feature>
<reference evidence="6 7" key="1">
    <citation type="submission" date="2015-02" db="EMBL/GenBank/DDBJ databases">
        <title>Draft Genome Sequences of Two Closely-Related Aflatoxigenic Aspergillus Species Obtained from the Cote d'Ivoire.</title>
        <authorList>
            <person name="Moore G.G."/>
            <person name="Beltz S.B."/>
            <person name="Mack B.M."/>
        </authorList>
    </citation>
    <scope>NUCLEOTIDE SEQUENCE [LARGE SCALE GENOMIC DNA]</scope>
    <source>
        <strain evidence="6 7">SRRC1468</strain>
    </source>
</reference>
<protein>
    <recommendedName>
        <fullName evidence="5">Small ribosomal subunit protein eS31 domain-containing protein</fullName>
    </recommendedName>
</protein>
<keyword evidence="3" id="KW-0687">Ribonucleoprotein</keyword>
<dbReference type="STRING" id="308745.A0A0F8UDB0"/>
<comment type="caution">
    <text evidence="6">The sequence shown here is derived from an EMBL/GenBank/DDBJ whole genome shotgun (WGS) entry which is preliminary data.</text>
</comment>
<feature type="compositionally biased region" description="Basic residues" evidence="4">
    <location>
        <begin position="36"/>
        <end position="46"/>
    </location>
</feature>
<gene>
    <name evidence="6" type="ORF">ARAM_007753</name>
</gene>
<evidence type="ECO:0000256" key="4">
    <source>
        <dbReference type="SAM" id="MobiDB-lite"/>
    </source>
</evidence>
<evidence type="ECO:0000256" key="1">
    <source>
        <dbReference type="ARBA" id="ARBA00022833"/>
    </source>
</evidence>
<dbReference type="SUPFAM" id="SSF57829">
    <property type="entry name" value="Zn-binding ribosomal proteins"/>
    <property type="match status" value="1"/>
</dbReference>
<dbReference type="Gene3D" id="6.20.50.150">
    <property type="match status" value="1"/>
</dbReference>
<evidence type="ECO:0000259" key="5">
    <source>
        <dbReference type="SMART" id="SM01402"/>
    </source>
</evidence>
<dbReference type="Pfam" id="PF01599">
    <property type="entry name" value="Ribosomal_S27"/>
    <property type="match status" value="1"/>
</dbReference>
<dbReference type="EMBL" id="JZBS01002676">
    <property type="protein sequence ID" value="KKK17704.1"/>
    <property type="molecule type" value="Genomic_DNA"/>
</dbReference>
<organism evidence="6 7">
    <name type="scientific">Aspergillus rambellii</name>
    <dbReference type="NCBI Taxonomy" id="308745"/>
    <lineage>
        <taxon>Eukaryota</taxon>
        <taxon>Fungi</taxon>
        <taxon>Dikarya</taxon>
        <taxon>Ascomycota</taxon>
        <taxon>Pezizomycotina</taxon>
        <taxon>Eurotiomycetes</taxon>
        <taxon>Eurotiomycetidae</taxon>
        <taxon>Eurotiales</taxon>
        <taxon>Aspergillaceae</taxon>
        <taxon>Aspergillus</taxon>
        <taxon>Aspergillus subgen. Nidulantes</taxon>
    </lineage>
</organism>
<feature type="domain" description="Small ribosomal subunit protein eS31" evidence="5">
    <location>
        <begin position="1"/>
        <end position="37"/>
    </location>
</feature>
<dbReference type="GO" id="GO:1990904">
    <property type="term" value="C:ribonucleoprotein complex"/>
    <property type="evidence" value="ECO:0007669"/>
    <property type="project" value="UniProtKB-KW"/>
</dbReference>
<dbReference type="Proteomes" id="UP000034291">
    <property type="component" value="Unassembled WGS sequence"/>
</dbReference>
<dbReference type="SMART" id="SM01402">
    <property type="entry name" value="Ribosomal_S27"/>
    <property type="match status" value="1"/>
</dbReference>
<evidence type="ECO:0000313" key="6">
    <source>
        <dbReference type="EMBL" id="KKK17704.1"/>
    </source>
</evidence>
<dbReference type="InterPro" id="IPR002906">
    <property type="entry name" value="Ribosomal_eS31"/>
</dbReference>
<keyword evidence="2" id="KW-0689">Ribosomal protein</keyword>
<evidence type="ECO:0000313" key="7">
    <source>
        <dbReference type="Proteomes" id="UP000034291"/>
    </source>
</evidence>
<name>A0A0F8UDB0_9EURO</name>
<feature type="non-terminal residue" evidence="6">
    <location>
        <position position="1"/>
    </location>
</feature>
<feature type="region of interest" description="Disordered" evidence="4">
    <location>
        <begin position="23"/>
        <end position="82"/>
    </location>
</feature>
<accession>A0A0F8UDB0</accession>
<dbReference type="InterPro" id="IPR038582">
    <property type="entry name" value="Ribosomal_eS31_euk-type_sf"/>
</dbReference>
<keyword evidence="7" id="KW-1185">Reference proteome</keyword>
<sequence>YYKVDGDGKIERLRRECPAPECGAGVFMTEAPKSSHPAKPRARNSRASKSNGDATRRATAERTPAYDGYAAQDDRGAMFSHQ</sequence>
<dbReference type="GO" id="GO:0003735">
    <property type="term" value="F:structural constituent of ribosome"/>
    <property type="evidence" value="ECO:0007669"/>
    <property type="project" value="InterPro"/>
</dbReference>